<dbReference type="EMBL" id="CMVM020000015">
    <property type="status" value="NOT_ANNOTATED_CDS"/>
    <property type="molecule type" value="Genomic_DNA"/>
</dbReference>
<proteinExistence type="predicted"/>
<reference evidence="1" key="2">
    <citation type="submission" date="2022-06" db="UniProtKB">
        <authorList>
            <consortium name="EnsemblMetazoa"/>
        </authorList>
    </citation>
    <scope>IDENTIFICATION</scope>
</reference>
<dbReference type="AlphaFoldDB" id="A0A8R1TLU0"/>
<keyword evidence="2" id="KW-1185">Reference proteome</keyword>
<protein>
    <submittedName>
        <fullName evidence="1">Uncharacterized protein</fullName>
    </submittedName>
</protein>
<name>A0A8R1TLU0_ONCVO</name>
<reference evidence="2" key="1">
    <citation type="submission" date="2013-10" db="EMBL/GenBank/DDBJ databases">
        <title>Genome sequencing of Onchocerca volvulus.</title>
        <authorList>
            <person name="Cotton J."/>
            <person name="Tsai J."/>
            <person name="Stanley E."/>
            <person name="Tracey A."/>
            <person name="Holroyd N."/>
            <person name="Lustigman S."/>
            <person name="Berriman M."/>
        </authorList>
    </citation>
    <scope>NUCLEOTIDE SEQUENCE</scope>
</reference>
<accession>A0A8R1TLU0</accession>
<dbReference type="EnsemblMetazoa" id="OVOC11785.1">
    <property type="protein sequence ID" value="OVOC11785.1"/>
    <property type="gene ID" value="WBGene00248594"/>
</dbReference>
<evidence type="ECO:0000313" key="2">
    <source>
        <dbReference type="Proteomes" id="UP000024404"/>
    </source>
</evidence>
<organism evidence="1 2">
    <name type="scientific">Onchocerca volvulus</name>
    <dbReference type="NCBI Taxonomy" id="6282"/>
    <lineage>
        <taxon>Eukaryota</taxon>
        <taxon>Metazoa</taxon>
        <taxon>Ecdysozoa</taxon>
        <taxon>Nematoda</taxon>
        <taxon>Chromadorea</taxon>
        <taxon>Rhabditida</taxon>
        <taxon>Spirurina</taxon>
        <taxon>Spiruromorpha</taxon>
        <taxon>Filarioidea</taxon>
        <taxon>Onchocercidae</taxon>
        <taxon>Onchocerca</taxon>
    </lineage>
</organism>
<dbReference type="Proteomes" id="UP000024404">
    <property type="component" value="Unassembled WGS sequence"/>
</dbReference>
<sequence>MLATSMTSVVAEKDSEEDDKIEKTIKNPFKISIKGMMKCGHRSAYAVLINSIEEVKFKEYGFTGKGFLRTSHYYLSDRTGKFNFDATRYATDHKLYLNITHYCISDHEKRNVYQNCFMQVKHEIKGDLRAIRFDLNEIDLEEFNYQSEDVKCVDWPYKYPKYYETKHNGDL</sequence>
<dbReference type="OMA" id="DWPYKYP"/>
<evidence type="ECO:0000313" key="1">
    <source>
        <dbReference type="EnsemblMetazoa" id="OVOC11785.1"/>
    </source>
</evidence>